<dbReference type="InterPro" id="IPR029069">
    <property type="entry name" value="HotDog_dom_sf"/>
</dbReference>
<sequence length="148" mass="16176">MTTNNNQNLKFEAESINGFREVLGFTVTEWAPNKAVLHVEMTEKHLNRNGFVHGGVFMSLLDSAAGLCGTYCSVPGNVRRCITVSMNTHFISPVKEGRLRVEANLVSRGRKMFFVEARISSDEGLVATGQGALRYVLGGDKEEGVPAD</sequence>
<dbReference type="CDD" id="cd03443">
    <property type="entry name" value="PaaI_thioesterase"/>
    <property type="match status" value="1"/>
</dbReference>
<evidence type="ECO:0000313" key="4">
    <source>
        <dbReference type="Proteomes" id="UP001143391"/>
    </source>
</evidence>
<protein>
    <submittedName>
        <fullName evidence="3">PaaI family thioesterase</fullName>
    </submittedName>
</protein>
<proteinExistence type="predicted"/>
<dbReference type="SUPFAM" id="SSF54637">
    <property type="entry name" value="Thioesterase/thiol ester dehydrase-isomerase"/>
    <property type="match status" value="1"/>
</dbReference>
<dbReference type="Pfam" id="PF03061">
    <property type="entry name" value="4HBT"/>
    <property type="match status" value="1"/>
</dbReference>
<dbReference type="Proteomes" id="UP001143391">
    <property type="component" value="Unassembled WGS sequence"/>
</dbReference>
<dbReference type="Gene3D" id="3.10.129.10">
    <property type="entry name" value="Hotdog Thioesterase"/>
    <property type="match status" value="1"/>
</dbReference>
<feature type="domain" description="Thioesterase" evidence="2">
    <location>
        <begin position="49"/>
        <end position="126"/>
    </location>
</feature>
<evidence type="ECO:0000256" key="1">
    <source>
        <dbReference type="ARBA" id="ARBA00022801"/>
    </source>
</evidence>
<dbReference type="InterPro" id="IPR003736">
    <property type="entry name" value="PAAI_dom"/>
</dbReference>
<dbReference type="NCBIfam" id="TIGR00369">
    <property type="entry name" value="unchar_dom_1"/>
    <property type="match status" value="1"/>
</dbReference>
<dbReference type="EMBL" id="JANCMW010000002">
    <property type="protein sequence ID" value="MDF0749626.1"/>
    <property type="molecule type" value="Genomic_DNA"/>
</dbReference>
<gene>
    <name evidence="3" type="ORF">NLU14_05215</name>
</gene>
<dbReference type="RefSeq" id="WP_275705114.1">
    <property type="nucleotide sequence ID" value="NZ_JANCMW010000002.1"/>
</dbReference>
<dbReference type="PANTHER" id="PTHR43240:SF1">
    <property type="entry name" value="BLR5584 PROTEIN"/>
    <property type="match status" value="1"/>
</dbReference>
<evidence type="ECO:0000313" key="3">
    <source>
        <dbReference type="EMBL" id="MDF0749626.1"/>
    </source>
</evidence>
<reference evidence="3" key="1">
    <citation type="submission" date="2022-07" db="EMBL/GenBank/DDBJ databases">
        <title>Marinobacter iranensis a new bacterium isolate from a hipersaline lake in Iran.</title>
        <authorList>
            <person name="Mohammad A.M.A."/>
            <person name="Cristina S.-P."/>
            <person name="Antonio V."/>
        </authorList>
    </citation>
    <scope>NUCLEOTIDE SEQUENCE</scope>
    <source>
        <strain evidence="3">71-i</strain>
    </source>
</reference>
<dbReference type="InterPro" id="IPR006683">
    <property type="entry name" value="Thioestr_dom"/>
</dbReference>
<keyword evidence="4" id="KW-1185">Reference proteome</keyword>
<organism evidence="3 4">
    <name type="scientific">Marinobacter iranensis</name>
    <dbReference type="NCBI Taxonomy" id="2962607"/>
    <lineage>
        <taxon>Bacteria</taxon>
        <taxon>Pseudomonadati</taxon>
        <taxon>Pseudomonadota</taxon>
        <taxon>Gammaproteobacteria</taxon>
        <taxon>Pseudomonadales</taxon>
        <taxon>Marinobacteraceae</taxon>
        <taxon>Marinobacter</taxon>
    </lineage>
</organism>
<accession>A0ABT5Y7H2</accession>
<keyword evidence="1" id="KW-0378">Hydrolase</keyword>
<dbReference type="PANTHER" id="PTHR43240">
    <property type="entry name" value="1,4-DIHYDROXY-2-NAPHTHOYL-COA THIOESTERASE 1"/>
    <property type="match status" value="1"/>
</dbReference>
<comment type="caution">
    <text evidence="3">The sequence shown here is derived from an EMBL/GenBank/DDBJ whole genome shotgun (WGS) entry which is preliminary data.</text>
</comment>
<name>A0ABT5Y7H2_9GAMM</name>
<evidence type="ECO:0000259" key="2">
    <source>
        <dbReference type="Pfam" id="PF03061"/>
    </source>
</evidence>